<evidence type="ECO:0000259" key="3">
    <source>
        <dbReference type="Pfam" id="PF02275"/>
    </source>
</evidence>
<dbReference type="InterPro" id="IPR029055">
    <property type="entry name" value="Ntn_hydrolases_N"/>
</dbReference>
<dbReference type="EMBL" id="LGUV01000370">
    <property type="protein sequence ID" value="KOG45118.1"/>
    <property type="molecule type" value="Genomic_DNA"/>
</dbReference>
<gene>
    <name evidence="4" type="ORF">ADK75_32545</name>
</gene>
<protein>
    <submittedName>
        <fullName evidence="4">Choloylglycine hydrolase</fullName>
    </submittedName>
</protein>
<dbReference type="PATRIC" id="fig|1961.12.peg.7191"/>
<dbReference type="Gene3D" id="3.60.60.10">
    <property type="entry name" value="Penicillin V Acylase, Chain A"/>
    <property type="match status" value="1"/>
</dbReference>
<proteinExistence type="inferred from homology"/>
<dbReference type="PANTHER" id="PTHR35527:SF2">
    <property type="entry name" value="HYDROLASE"/>
    <property type="match status" value="1"/>
</dbReference>
<dbReference type="AlphaFoldDB" id="A0A0L8M411"/>
<dbReference type="CDD" id="cd01902">
    <property type="entry name" value="Ntn_CGH"/>
    <property type="match status" value="1"/>
</dbReference>
<reference evidence="5" key="1">
    <citation type="submission" date="2015-07" db="EMBL/GenBank/DDBJ databases">
        <authorList>
            <consortium name="Consortium for Microbial Forensics and Genomics (microFORGE)"/>
            <person name="Knight B.M."/>
            <person name="Roberts D.P."/>
            <person name="Lin D."/>
            <person name="Hari K."/>
            <person name="Fletcher J."/>
            <person name="Melcher U."/>
            <person name="Blagden T."/>
            <person name="Winegar R.A."/>
        </authorList>
    </citation>
    <scope>NUCLEOTIDE SEQUENCE [LARGE SCALE GENOMIC DNA]</scope>
    <source>
        <strain evidence="5">NRRL B-1447</strain>
    </source>
</reference>
<dbReference type="PANTHER" id="PTHR35527">
    <property type="entry name" value="CHOLOYLGLYCINE HYDROLASE"/>
    <property type="match status" value="1"/>
</dbReference>
<comment type="similarity">
    <text evidence="1">Belongs to the peptidase C59 family.</text>
</comment>
<evidence type="ECO:0000313" key="5">
    <source>
        <dbReference type="Proteomes" id="UP000037084"/>
    </source>
</evidence>
<dbReference type="GO" id="GO:0016787">
    <property type="term" value="F:hydrolase activity"/>
    <property type="evidence" value="ECO:0007669"/>
    <property type="project" value="UniProtKB-KW"/>
</dbReference>
<dbReference type="InterPro" id="IPR029132">
    <property type="entry name" value="CBAH/NAAA_C"/>
</dbReference>
<name>A0A0L8M411_STRVG</name>
<feature type="domain" description="Choloylglycine hydrolase/NAAA C-terminal" evidence="3">
    <location>
        <begin position="14"/>
        <end position="313"/>
    </location>
</feature>
<evidence type="ECO:0000256" key="2">
    <source>
        <dbReference type="ARBA" id="ARBA00022801"/>
    </source>
</evidence>
<dbReference type="InterPro" id="IPR052193">
    <property type="entry name" value="Peptidase_C59"/>
</dbReference>
<evidence type="ECO:0000313" key="4">
    <source>
        <dbReference type="EMBL" id="KOG45118.1"/>
    </source>
</evidence>
<dbReference type="SUPFAM" id="SSF56235">
    <property type="entry name" value="N-terminal nucleophile aminohydrolases (Ntn hydrolases)"/>
    <property type="match status" value="1"/>
</dbReference>
<dbReference type="Proteomes" id="UP000037084">
    <property type="component" value="Unassembled WGS sequence"/>
</dbReference>
<dbReference type="Pfam" id="PF02275">
    <property type="entry name" value="CBAH"/>
    <property type="match status" value="1"/>
</dbReference>
<accession>A0A0L8M411</accession>
<sequence>MMRAAHAERDCPMCTRILWNTGDHAVLTGRTMDWPESTQPVLTVLPRGQERDGGTLAGATVVGDNPLRWTSRFASLVTTVYGAGTADGLNEAGLGAHMLYLDSTDPGPRDPGTPGLQIALWIQYLLDGAATVREALFLLDACQLVPVEMHGFRATVHVALEDASGDSAIIEYIAGERRVHHDRSYTIMTNEPPYDEQLHLLREQVRRVKELGHDRPGSEVPLPGNVNAVDRFQRAAYFGALLPEPADDRQAVAAILAVTRNASVPFGAPYREGRFRTYNTEYRTVCDLTNKRYFFELSTSPNLLWAELDRFDLSPGAPTMTLDPDDIDLAGNVSPRFTPSPAPF</sequence>
<comment type="caution">
    <text evidence="4">The sequence shown here is derived from an EMBL/GenBank/DDBJ whole genome shotgun (WGS) entry which is preliminary data.</text>
</comment>
<organism evidence="4 5">
    <name type="scientific">Streptomyces virginiae</name>
    <name type="common">Streptomyces cinnamonensis</name>
    <dbReference type="NCBI Taxonomy" id="1961"/>
    <lineage>
        <taxon>Bacteria</taxon>
        <taxon>Bacillati</taxon>
        <taxon>Actinomycetota</taxon>
        <taxon>Actinomycetes</taxon>
        <taxon>Kitasatosporales</taxon>
        <taxon>Streptomycetaceae</taxon>
        <taxon>Streptomyces</taxon>
    </lineage>
</organism>
<keyword evidence="2 4" id="KW-0378">Hydrolase</keyword>
<evidence type="ECO:0000256" key="1">
    <source>
        <dbReference type="ARBA" id="ARBA00006625"/>
    </source>
</evidence>